<evidence type="ECO:0008006" key="5">
    <source>
        <dbReference type="Google" id="ProtNLM"/>
    </source>
</evidence>
<proteinExistence type="predicted"/>
<name>A0A016VYN2_9BILA</name>
<keyword evidence="1" id="KW-1133">Transmembrane helix</keyword>
<feature type="signal peptide" evidence="2">
    <location>
        <begin position="1"/>
        <end position="21"/>
    </location>
</feature>
<gene>
    <name evidence="3" type="primary">Acey_s0003.g1615</name>
    <name evidence="3" type="synonym">Acey-Y47G6A.32</name>
    <name evidence="3" type="ORF">Y032_0003g1615</name>
</gene>
<keyword evidence="4" id="KW-1185">Reference proteome</keyword>
<evidence type="ECO:0000256" key="2">
    <source>
        <dbReference type="SAM" id="SignalP"/>
    </source>
</evidence>
<dbReference type="Proteomes" id="UP000024635">
    <property type="component" value="Unassembled WGS sequence"/>
</dbReference>
<feature type="chain" id="PRO_5001490665" description="MANSC domain-containing protein" evidence="2">
    <location>
        <begin position="22"/>
        <end position="227"/>
    </location>
</feature>
<dbReference type="EMBL" id="JARK01001339">
    <property type="protein sequence ID" value="EYC32500.1"/>
    <property type="molecule type" value="Genomic_DNA"/>
</dbReference>
<sequence length="227" mass="24485">MSTVFVHFCVLQLLLLRLSTAMDVFCGTLTVFEQQRFGTNSIALSSQETSDLKQCLELCCSVMNCRGVTFTGVIVPHTGQPNCLLVACRGDSCEMNQRAEYSDGLISVLINRTQMQPILDTNVTLLENATTTIQSTTSTTSTMAPLPATTAAITETTSEKASERSVPQSLAPVWAVGLAIVIAVVCVGLNLGLLSAYICYRRQKSRKQTAQISANKGPTLHAYNPTL</sequence>
<protein>
    <recommendedName>
        <fullName evidence="5">MANSC domain-containing protein</fullName>
    </recommendedName>
</protein>
<accession>A0A016VYN2</accession>
<keyword evidence="1" id="KW-0472">Membrane</keyword>
<dbReference type="OrthoDB" id="5844878at2759"/>
<evidence type="ECO:0000256" key="1">
    <source>
        <dbReference type="SAM" id="Phobius"/>
    </source>
</evidence>
<evidence type="ECO:0000313" key="4">
    <source>
        <dbReference type="Proteomes" id="UP000024635"/>
    </source>
</evidence>
<keyword evidence="1" id="KW-0812">Transmembrane</keyword>
<feature type="transmembrane region" description="Helical" evidence="1">
    <location>
        <begin position="173"/>
        <end position="200"/>
    </location>
</feature>
<evidence type="ECO:0000313" key="3">
    <source>
        <dbReference type="EMBL" id="EYC32500.1"/>
    </source>
</evidence>
<keyword evidence="2" id="KW-0732">Signal</keyword>
<dbReference type="STRING" id="53326.A0A016VYN2"/>
<organism evidence="3 4">
    <name type="scientific">Ancylostoma ceylanicum</name>
    <dbReference type="NCBI Taxonomy" id="53326"/>
    <lineage>
        <taxon>Eukaryota</taxon>
        <taxon>Metazoa</taxon>
        <taxon>Ecdysozoa</taxon>
        <taxon>Nematoda</taxon>
        <taxon>Chromadorea</taxon>
        <taxon>Rhabditida</taxon>
        <taxon>Rhabditina</taxon>
        <taxon>Rhabditomorpha</taxon>
        <taxon>Strongyloidea</taxon>
        <taxon>Ancylostomatidae</taxon>
        <taxon>Ancylostomatinae</taxon>
        <taxon>Ancylostoma</taxon>
    </lineage>
</organism>
<reference evidence="4" key="1">
    <citation type="journal article" date="2015" name="Nat. Genet.">
        <title>The genome and transcriptome of the zoonotic hookworm Ancylostoma ceylanicum identify infection-specific gene families.</title>
        <authorList>
            <person name="Schwarz E.M."/>
            <person name="Hu Y."/>
            <person name="Antoshechkin I."/>
            <person name="Miller M.M."/>
            <person name="Sternberg P.W."/>
            <person name="Aroian R.V."/>
        </authorList>
    </citation>
    <scope>NUCLEOTIDE SEQUENCE</scope>
    <source>
        <strain evidence="4">HY135</strain>
    </source>
</reference>
<dbReference type="AlphaFoldDB" id="A0A016VYN2"/>
<comment type="caution">
    <text evidence="3">The sequence shown here is derived from an EMBL/GenBank/DDBJ whole genome shotgun (WGS) entry which is preliminary data.</text>
</comment>